<dbReference type="SUPFAM" id="SSF55874">
    <property type="entry name" value="ATPase domain of HSP90 chaperone/DNA topoisomerase II/histidine kinase"/>
    <property type="match status" value="1"/>
</dbReference>
<dbReference type="CDD" id="cd16927">
    <property type="entry name" value="HATPase_Hsp90-like"/>
    <property type="match status" value="1"/>
</dbReference>
<evidence type="ECO:0000256" key="2">
    <source>
        <dbReference type="ARBA" id="ARBA00022741"/>
    </source>
</evidence>
<dbReference type="Gene3D" id="3.40.50.11260">
    <property type="match status" value="1"/>
</dbReference>
<dbReference type="GO" id="GO:0051082">
    <property type="term" value="F:unfolded protein binding"/>
    <property type="evidence" value="ECO:0007669"/>
    <property type="project" value="InterPro"/>
</dbReference>
<comment type="caution">
    <text evidence="7">The sequence shown here is derived from an EMBL/GenBank/DDBJ whole genome shotgun (WGS) entry which is preliminary data.</text>
</comment>
<dbReference type="SUPFAM" id="SSF54211">
    <property type="entry name" value="Ribosomal protein S5 domain 2-like"/>
    <property type="match status" value="1"/>
</dbReference>
<dbReference type="Gene3D" id="3.30.565.10">
    <property type="entry name" value="Histidine kinase-like ATPase, C-terminal domain"/>
    <property type="match status" value="1"/>
</dbReference>
<protein>
    <submittedName>
        <fullName evidence="7">Heat shock protein Hsp90</fullName>
    </submittedName>
</protein>
<dbReference type="PRINTS" id="PR00775">
    <property type="entry name" value="HEATSHOCK90"/>
</dbReference>
<evidence type="ECO:0000313" key="8">
    <source>
        <dbReference type="Proteomes" id="UP000017938"/>
    </source>
</evidence>
<feature type="binding site" evidence="5">
    <location>
        <begin position="100"/>
        <end position="101"/>
    </location>
    <ligand>
        <name>ATP</name>
        <dbReference type="ChEBI" id="CHEBI:30616"/>
    </ligand>
</feature>
<feature type="binding site" evidence="5">
    <location>
        <position position="35"/>
    </location>
    <ligand>
        <name>ATP</name>
        <dbReference type="ChEBI" id="CHEBI:30616"/>
    </ligand>
</feature>
<dbReference type="EMBL" id="CBFW010000360">
    <property type="protein sequence ID" value="CDC76290.1"/>
    <property type="molecule type" value="Genomic_DNA"/>
</dbReference>
<dbReference type="Proteomes" id="UP000017938">
    <property type="component" value="Unassembled WGS sequence"/>
</dbReference>
<feature type="binding site" evidence="5">
    <location>
        <position position="80"/>
    </location>
    <ligand>
        <name>ATP</name>
        <dbReference type="ChEBI" id="CHEBI:30616"/>
    </ligand>
</feature>
<feature type="region of interest" description="Disordered" evidence="6">
    <location>
        <begin position="211"/>
        <end position="239"/>
    </location>
</feature>
<keyword evidence="3 5" id="KW-0067">ATP-binding</keyword>
<dbReference type="PIRSF" id="PIRSF002583">
    <property type="entry name" value="Hsp90"/>
    <property type="match status" value="1"/>
</dbReference>
<dbReference type="STRING" id="1263015.BN580_02109"/>
<dbReference type="InterPro" id="IPR020568">
    <property type="entry name" value="Ribosomal_Su5_D2-typ_SF"/>
</dbReference>
<dbReference type="Pfam" id="PF13589">
    <property type="entry name" value="HATPase_c_3"/>
    <property type="match status" value="1"/>
</dbReference>
<sequence>MDEKIKKGGISVETEHIFPIIKKWLYSDKDIFLREIVSNACDAVTKLRRLTSLGQVSDIPDDYKITVKADKEERTITVSDNGIGMTEEELDRYLCQIALSGALDFINKYEGEENRNNGIIGHFGLGFYSSFMVSDRVTVVTKSYTGAPAVKWECTDSGEYTLSPSDKETRGTDVIMHIADGEDEYLEDGKLKSILEQYCSFMPVEIYYEGEKKPEPEKKEGEEATEPEAPKPINDTHPLWMKNPSDCTEEEYLEFYRKVFHDYREPLFHIHINADYPLNFRGILYFPKITNEYESLEGQVKLYYNQVFVADNIKEVIPEFLLMLRGVIDCPELPLNVSRSYLQNSGYVAKMSQHIVKKVADKLNSLFTTKRENYEKLWQDIKIFVEYGSLREKKFYDRVKDSVIYQLTGGRYVTLDEYLEGAKEKHENTVYYATDKMAQAQYISMLEGEGIDVMYLDKGLDNQFISMIEQERNVKFLRVDSGVADVLRGDGEKFESKALADLFVKVSGNDKLKVTFENLKDGTLPAMLTVSEQDRRFGEMMKLYGMQNDGMPAPEGELVLNSGSDMIKRLAAKAESGDESAADSAGYIYRLALLAQRKLSAEELKDFLRGSFAMLDKLV</sequence>
<dbReference type="InterPro" id="IPR036890">
    <property type="entry name" value="HATPase_C_sf"/>
</dbReference>
<keyword evidence="7" id="KW-0346">Stress response</keyword>
<dbReference type="SUPFAM" id="SSF110942">
    <property type="entry name" value="HSP90 C-terminal domain"/>
    <property type="match status" value="1"/>
</dbReference>
<dbReference type="NCBIfam" id="NF003555">
    <property type="entry name" value="PRK05218.1"/>
    <property type="match status" value="1"/>
</dbReference>
<gene>
    <name evidence="7" type="ORF">BN580_02109</name>
</gene>
<organism evidence="7 8">
    <name type="scientific">Candidatus Colimorpha enterica</name>
    <dbReference type="NCBI Taxonomy" id="3083063"/>
    <lineage>
        <taxon>Bacteria</taxon>
        <taxon>Pseudomonadati</taxon>
        <taxon>Bacteroidota</taxon>
        <taxon>Bacteroidia</taxon>
        <taxon>Bacteroidales</taxon>
        <taxon>Candidatus Colimorpha</taxon>
    </lineage>
</organism>
<evidence type="ECO:0000256" key="1">
    <source>
        <dbReference type="ARBA" id="ARBA00008239"/>
    </source>
</evidence>
<evidence type="ECO:0000256" key="5">
    <source>
        <dbReference type="PIRSR" id="PIRSR002583-1"/>
    </source>
</evidence>
<dbReference type="InterPro" id="IPR001404">
    <property type="entry name" value="Hsp90_fam"/>
</dbReference>
<dbReference type="GO" id="GO:0140662">
    <property type="term" value="F:ATP-dependent protein folding chaperone"/>
    <property type="evidence" value="ECO:0007669"/>
    <property type="project" value="InterPro"/>
</dbReference>
<feature type="binding site" evidence="5">
    <location>
        <position position="339"/>
    </location>
    <ligand>
        <name>ATP</name>
        <dbReference type="ChEBI" id="CHEBI:30616"/>
    </ligand>
</feature>
<feature type="compositionally biased region" description="Basic and acidic residues" evidence="6">
    <location>
        <begin position="211"/>
        <end position="222"/>
    </location>
</feature>
<reference evidence="7" key="1">
    <citation type="submission" date="2012-11" db="EMBL/GenBank/DDBJ databases">
        <title>Dependencies among metagenomic species, viruses, plasmids and units of genetic variation.</title>
        <authorList>
            <person name="Nielsen H.B."/>
            <person name="Almeida M."/>
            <person name="Juncker A.S."/>
            <person name="Rasmussen S."/>
            <person name="Li J."/>
            <person name="Sunagawa S."/>
            <person name="Plichta D."/>
            <person name="Gautier L."/>
            <person name="Le Chatelier E."/>
            <person name="Peletier E."/>
            <person name="Bonde I."/>
            <person name="Nielsen T."/>
            <person name="Manichanh C."/>
            <person name="Arumugam M."/>
            <person name="Batto J."/>
            <person name="Santos M.B.Q.D."/>
            <person name="Blom N."/>
            <person name="Borruel N."/>
            <person name="Burgdorf K.S."/>
            <person name="Boumezbeur F."/>
            <person name="Casellas F."/>
            <person name="Dore J."/>
            <person name="Guarner F."/>
            <person name="Hansen T."/>
            <person name="Hildebrand F."/>
            <person name="Kaas R.S."/>
            <person name="Kennedy S."/>
            <person name="Kristiansen K."/>
            <person name="Kultima J.R."/>
            <person name="Leonard P."/>
            <person name="Levenez F."/>
            <person name="Lund O."/>
            <person name="Moumen B."/>
            <person name="Le Paslier D."/>
            <person name="Pons N."/>
            <person name="Pedersen O."/>
            <person name="Prifti E."/>
            <person name="Qin J."/>
            <person name="Raes J."/>
            <person name="Tap J."/>
            <person name="Tims S."/>
            <person name="Ussery D.W."/>
            <person name="Yamada T."/>
            <person name="MetaHit consortium"/>
            <person name="Renault P."/>
            <person name="Sicheritz-Ponten T."/>
            <person name="Bork P."/>
            <person name="Wang J."/>
            <person name="Brunak S."/>
            <person name="Ehrlich S.D."/>
        </authorList>
    </citation>
    <scope>NUCLEOTIDE SEQUENCE [LARGE SCALE GENOMIC DNA]</scope>
</reference>
<dbReference type="Gene3D" id="3.30.230.80">
    <property type="match status" value="1"/>
</dbReference>
<proteinExistence type="inferred from homology"/>
<evidence type="ECO:0000256" key="3">
    <source>
        <dbReference type="ARBA" id="ARBA00022840"/>
    </source>
</evidence>
<evidence type="ECO:0000256" key="6">
    <source>
        <dbReference type="SAM" id="MobiDB-lite"/>
    </source>
</evidence>
<keyword evidence="2 5" id="KW-0547">Nucleotide-binding</keyword>
<feature type="binding site" evidence="5">
    <location>
        <position position="39"/>
    </location>
    <ligand>
        <name>ATP</name>
        <dbReference type="ChEBI" id="CHEBI:30616"/>
    </ligand>
</feature>
<dbReference type="InterPro" id="IPR019805">
    <property type="entry name" value="Heat_shock_protein_90_CS"/>
</dbReference>
<evidence type="ECO:0000313" key="7">
    <source>
        <dbReference type="EMBL" id="CDC76290.1"/>
    </source>
</evidence>
<comment type="similarity">
    <text evidence="1">Belongs to the heat shock protein 90 family.</text>
</comment>
<dbReference type="InterPro" id="IPR020575">
    <property type="entry name" value="Hsp90_N"/>
</dbReference>
<name>R6TVR3_9BACT</name>
<dbReference type="PANTHER" id="PTHR11528">
    <property type="entry name" value="HEAT SHOCK PROTEIN 90 FAMILY MEMBER"/>
    <property type="match status" value="1"/>
</dbReference>
<accession>R6TVR3</accession>
<dbReference type="GO" id="GO:0005524">
    <property type="term" value="F:ATP binding"/>
    <property type="evidence" value="ECO:0007669"/>
    <property type="project" value="UniProtKB-KW"/>
</dbReference>
<dbReference type="PROSITE" id="PS00298">
    <property type="entry name" value="HSP90"/>
    <property type="match status" value="1"/>
</dbReference>
<dbReference type="GO" id="GO:0016887">
    <property type="term" value="F:ATP hydrolysis activity"/>
    <property type="evidence" value="ECO:0007669"/>
    <property type="project" value="InterPro"/>
</dbReference>
<dbReference type="Pfam" id="PF00183">
    <property type="entry name" value="HSP90"/>
    <property type="match status" value="1"/>
</dbReference>
<dbReference type="AlphaFoldDB" id="R6TVR3"/>
<feature type="binding site" evidence="5">
    <location>
        <position position="85"/>
    </location>
    <ligand>
        <name>ATP</name>
        <dbReference type="ChEBI" id="CHEBI:30616"/>
    </ligand>
</feature>
<feature type="binding site" evidence="5">
    <location>
        <position position="172"/>
    </location>
    <ligand>
        <name>ATP</name>
        <dbReference type="ChEBI" id="CHEBI:30616"/>
    </ligand>
</feature>
<evidence type="ECO:0000256" key="4">
    <source>
        <dbReference type="ARBA" id="ARBA00023186"/>
    </source>
</evidence>
<keyword evidence="4" id="KW-0143">Chaperone</keyword>
<dbReference type="InterPro" id="IPR037196">
    <property type="entry name" value="HSP90_C"/>
</dbReference>
<dbReference type="Gene3D" id="1.20.120.790">
    <property type="entry name" value="Heat shock protein 90, C-terminal domain"/>
    <property type="match status" value="1"/>
</dbReference>